<organism evidence="1 2">
    <name type="scientific">Swingsia samuiensis</name>
    <dbReference type="NCBI Taxonomy" id="1293412"/>
    <lineage>
        <taxon>Bacteria</taxon>
        <taxon>Pseudomonadati</taxon>
        <taxon>Pseudomonadota</taxon>
        <taxon>Alphaproteobacteria</taxon>
        <taxon>Acetobacterales</taxon>
        <taxon>Acetobacteraceae</taxon>
        <taxon>Swingsia</taxon>
    </lineage>
</organism>
<name>A0A4Y6UK04_9PROT</name>
<protein>
    <submittedName>
        <fullName evidence="1">DUF2612 domain-containing protein</fullName>
    </submittedName>
</protein>
<dbReference type="OrthoDB" id="8158189at2"/>
<proteinExistence type="predicted"/>
<dbReference type="Pfam" id="PF11041">
    <property type="entry name" value="Phage_Wedge1"/>
    <property type="match status" value="1"/>
</dbReference>
<keyword evidence="2" id="KW-1185">Reference proteome</keyword>
<gene>
    <name evidence="1" type="ORF">E3D00_07325</name>
</gene>
<dbReference type="Proteomes" id="UP000316313">
    <property type="component" value="Chromosome"/>
</dbReference>
<dbReference type="RefSeq" id="WP_141461301.1">
    <property type="nucleotide sequence ID" value="NZ_CP038141.1"/>
</dbReference>
<evidence type="ECO:0000313" key="2">
    <source>
        <dbReference type="Proteomes" id="UP000316313"/>
    </source>
</evidence>
<sequence>MDNILDTFHYQYANSKRLVAILQAFNDAIDPHKVLDDWFLNVWNPKTATGWGLDVWGRIVGVNRTLKLAKSGYFGFKQGLPNSKTFGEGVFYNGNALSSNYRLSDDAYRRLIFAKASANITDSSITSINAILMLLFGAKGRCYVVDHQDMSMTFVFDFTPDPVDEAIIASSVLPRPSGVTYTYKFTSS</sequence>
<dbReference type="InterPro" id="IPR021283">
    <property type="entry name" value="Phage_Wedge1"/>
</dbReference>
<dbReference type="KEGG" id="ssam:E3D00_07325"/>
<dbReference type="AlphaFoldDB" id="A0A4Y6UK04"/>
<accession>A0A4Y6UK04</accession>
<evidence type="ECO:0000313" key="1">
    <source>
        <dbReference type="EMBL" id="QDH17394.1"/>
    </source>
</evidence>
<reference evidence="1 2" key="1">
    <citation type="submission" date="2019-03" db="EMBL/GenBank/DDBJ databases">
        <title>The complete genome sequence of Swingsia samuiensis NBRC107927(T).</title>
        <authorList>
            <person name="Chua K.-O."/>
            <person name="Chan K.-G."/>
            <person name="See-Too W.-S."/>
        </authorList>
    </citation>
    <scope>NUCLEOTIDE SEQUENCE [LARGE SCALE GENOMIC DNA]</scope>
    <source>
        <strain evidence="1 2">AH83</strain>
    </source>
</reference>
<dbReference type="EMBL" id="CP038141">
    <property type="protein sequence ID" value="QDH17394.1"/>
    <property type="molecule type" value="Genomic_DNA"/>
</dbReference>